<dbReference type="Pfam" id="PF06092">
    <property type="entry name" value="DUF943"/>
    <property type="match status" value="1"/>
</dbReference>
<evidence type="ECO:0000256" key="1">
    <source>
        <dbReference type="SAM" id="Phobius"/>
    </source>
</evidence>
<dbReference type="Proteomes" id="UP000237673">
    <property type="component" value="Chromosome"/>
</dbReference>
<dbReference type="InterPro" id="IPR010351">
    <property type="entry name" value="DUF943"/>
</dbReference>
<name>A0ABM6S0L0_9GAMM</name>
<dbReference type="EMBL" id="CP026378">
    <property type="protein sequence ID" value="AUY24923.1"/>
    <property type="molecule type" value="Genomic_DNA"/>
</dbReference>
<accession>A0ABM6S0L0</accession>
<protein>
    <submittedName>
        <fullName evidence="2">DUF943 domain-containing protein</fullName>
    </submittedName>
</protein>
<dbReference type="RefSeq" id="WP_084971761.1">
    <property type="nucleotide sequence ID" value="NZ_CAXONQ010000032.1"/>
</dbReference>
<keyword evidence="3" id="KW-1185">Reference proteome</keyword>
<feature type="transmembrane region" description="Helical" evidence="1">
    <location>
        <begin position="7"/>
        <end position="26"/>
    </location>
</feature>
<evidence type="ECO:0000313" key="2">
    <source>
        <dbReference type="EMBL" id="AUY24923.1"/>
    </source>
</evidence>
<sequence length="157" mass="18325">MKIVGKKIRWAILTIVIASLCLFLWLNLRPIKVIAVHKFHDYQGFSAVLVNHFPLTARGKIEWWKKNKKMLKSRYGIPDPAPYGSYTITFWLFGDGYRARDKYDRLCFTDMKNQQNCVEKNKVFTVSYSEKSGLYFLANNGYYRVKDNGGIIKLPTN</sequence>
<dbReference type="GeneID" id="84634292"/>
<gene>
    <name evidence="2" type="ORF">C2E16_08370</name>
</gene>
<reference evidence="2 3" key="1">
    <citation type="submission" date="2018-01" db="EMBL/GenBank/DDBJ databases">
        <title>Complete and assembled Genome of Pantoea calida DSM22759T.</title>
        <authorList>
            <person name="Stevens M.J.A."/>
            <person name="Zurfluh K."/>
            <person name="Stephan R."/>
        </authorList>
    </citation>
    <scope>NUCLEOTIDE SEQUENCE [LARGE SCALE GENOMIC DNA]</scope>
    <source>
        <strain evidence="2 3">DSM 22759</strain>
    </source>
</reference>
<keyword evidence="1" id="KW-0472">Membrane</keyword>
<organism evidence="2 3">
    <name type="scientific">Mixta calida</name>
    <dbReference type="NCBI Taxonomy" id="665913"/>
    <lineage>
        <taxon>Bacteria</taxon>
        <taxon>Pseudomonadati</taxon>
        <taxon>Pseudomonadota</taxon>
        <taxon>Gammaproteobacteria</taxon>
        <taxon>Enterobacterales</taxon>
        <taxon>Erwiniaceae</taxon>
        <taxon>Mixta</taxon>
    </lineage>
</organism>
<keyword evidence="1" id="KW-0812">Transmembrane</keyword>
<keyword evidence="1" id="KW-1133">Transmembrane helix</keyword>
<evidence type="ECO:0000313" key="3">
    <source>
        <dbReference type="Proteomes" id="UP000237673"/>
    </source>
</evidence>
<proteinExistence type="predicted"/>